<keyword evidence="2" id="KW-0378">Hydrolase</keyword>
<evidence type="ECO:0000313" key="5">
    <source>
        <dbReference type="Proteomes" id="UP000435187"/>
    </source>
</evidence>
<dbReference type="SUPFAM" id="SSF54060">
    <property type="entry name" value="His-Me finger endonucleases"/>
    <property type="match status" value="1"/>
</dbReference>
<keyword evidence="3" id="KW-0175">Coiled coil</keyword>
<comment type="caution">
    <text evidence="4">The sequence shown here is derived from an EMBL/GenBank/DDBJ whole genome shotgun (WGS) entry which is preliminary data.</text>
</comment>
<dbReference type="GO" id="GO:0004519">
    <property type="term" value="F:endonuclease activity"/>
    <property type="evidence" value="ECO:0007669"/>
    <property type="project" value="UniProtKB-KW"/>
</dbReference>
<dbReference type="Proteomes" id="UP000435187">
    <property type="component" value="Unassembled WGS sequence"/>
</dbReference>
<sequence length="300" mass="35687">MNKSEGKDLKNALLELREYQKKIKNTKEYYDEEEDSRIVMDYYCDINFDEAGKSKLFEQLHQLIKTTHKNQLPYNSETRDHLYSTIDLHMDGNLKSIYSGSHKNPEQTIREDHEAALKRKEEYDKLLNNKTQNDDVWNKAVAVIKRENMFNCEHVVPQSWFDQGNPMRGDLHHLFTCDKKCNSTRSNYPYFDFEDYTPEMESETIKTSCGKYEDEKFEPESGKGEVARATLYFLLRYPGKISQYNDKDIEMLLNWHKAFAVSVYEKHRNKEIYQMQKNRNPLIDFPEYADNIDFMLGLLK</sequence>
<dbReference type="EMBL" id="WJEE01000017">
    <property type="protein sequence ID" value="MRI66572.1"/>
    <property type="molecule type" value="Genomic_DNA"/>
</dbReference>
<dbReference type="PANTHER" id="PTHR33607">
    <property type="entry name" value="ENDONUCLEASE-1"/>
    <property type="match status" value="1"/>
</dbReference>
<reference evidence="4 5" key="1">
    <citation type="submission" date="2019-10" db="EMBL/GenBank/DDBJ databases">
        <title>Gracilibacillus salitolerans sp. nov., a moderate halophile isolated from a saline soil in northwest China.</title>
        <authorList>
            <person name="Gan L."/>
        </authorList>
    </citation>
    <scope>NUCLEOTIDE SEQUENCE [LARGE SCALE GENOMIC DNA]</scope>
    <source>
        <strain evidence="4 5">TP2-8</strain>
    </source>
</reference>
<keyword evidence="5" id="KW-1185">Reference proteome</keyword>
<evidence type="ECO:0000313" key="4">
    <source>
        <dbReference type="EMBL" id="MRI66572.1"/>
    </source>
</evidence>
<gene>
    <name evidence="4" type="ORF">GH885_09435</name>
</gene>
<dbReference type="InterPro" id="IPR044925">
    <property type="entry name" value="His-Me_finger_sf"/>
</dbReference>
<feature type="coiled-coil region" evidence="3">
    <location>
        <begin position="2"/>
        <end position="36"/>
    </location>
</feature>
<evidence type="ECO:0000256" key="3">
    <source>
        <dbReference type="SAM" id="Coils"/>
    </source>
</evidence>
<name>A0A6N7QZD5_9BACI</name>
<keyword evidence="1" id="KW-0540">Nuclease</keyword>
<evidence type="ECO:0000256" key="2">
    <source>
        <dbReference type="ARBA" id="ARBA00022801"/>
    </source>
</evidence>
<dbReference type="RefSeq" id="WP_153835262.1">
    <property type="nucleotide sequence ID" value="NZ_JBHUMW010000029.1"/>
</dbReference>
<protein>
    <submittedName>
        <fullName evidence="4">Endonuclease I</fullName>
    </submittedName>
</protein>
<dbReference type="Pfam" id="PF04231">
    <property type="entry name" value="Endonuclease_1"/>
    <property type="match status" value="1"/>
</dbReference>
<dbReference type="AlphaFoldDB" id="A0A6N7QZD5"/>
<proteinExistence type="predicted"/>
<dbReference type="InterPro" id="IPR007346">
    <property type="entry name" value="Endonuclease-I"/>
</dbReference>
<dbReference type="GO" id="GO:0016787">
    <property type="term" value="F:hydrolase activity"/>
    <property type="evidence" value="ECO:0007669"/>
    <property type="project" value="UniProtKB-KW"/>
</dbReference>
<organism evidence="4 5">
    <name type="scientific">Gracilibacillus thailandensis</name>
    <dbReference type="NCBI Taxonomy" id="563735"/>
    <lineage>
        <taxon>Bacteria</taxon>
        <taxon>Bacillati</taxon>
        <taxon>Bacillota</taxon>
        <taxon>Bacilli</taxon>
        <taxon>Bacillales</taxon>
        <taxon>Bacillaceae</taxon>
        <taxon>Gracilibacillus</taxon>
    </lineage>
</organism>
<keyword evidence="4" id="KW-0255">Endonuclease</keyword>
<evidence type="ECO:0000256" key="1">
    <source>
        <dbReference type="ARBA" id="ARBA00022722"/>
    </source>
</evidence>
<accession>A0A6N7QZD5</accession>
<dbReference type="PANTHER" id="PTHR33607:SF2">
    <property type="entry name" value="ENDONUCLEASE-1"/>
    <property type="match status" value="1"/>
</dbReference>